<sequence>MIKEKAEDGYLICIPKVFHGYRCIRKIGFGTTSIVELVEDQNTGKRYSAKIASKPNINKRNLTKLIEKEIAILDVMDHPHVIKMKENLEIKNKYGEHFIVIITEYCENGDLISYLYKFKSTTDLQKKKIFISILKAIKYLHSLGISHGDIKAENIILTKHNNAKLCDFGFCRTIFVAHDESKYGTLYYAAPELYITGDFDPFKADIYAIGMTLYLSFELQFPFRDGDQDYIIDQTIKGNLTFDPKMDKQLNDLVVWCLNVDPKKRPTVDEILNHKFFDIGEKKYPSKNNNYYEKNNYKTEICDQSSISSASLGEKYYSPNNSSYDSNLKI</sequence>
<evidence type="ECO:0000256" key="4">
    <source>
        <dbReference type="ARBA" id="ARBA00022777"/>
    </source>
</evidence>
<dbReference type="PROSITE" id="PS00108">
    <property type="entry name" value="PROTEIN_KINASE_ST"/>
    <property type="match status" value="1"/>
</dbReference>
<reference evidence="7 8" key="1">
    <citation type="submission" date="2024-04" db="EMBL/GenBank/DDBJ databases">
        <title>Tritrichomonas musculus Genome.</title>
        <authorList>
            <person name="Alves-Ferreira E."/>
            <person name="Grigg M."/>
            <person name="Lorenzi H."/>
            <person name="Galac M."/>
        </authorList>
    </citation>
    <scope>NUCLEOTIDE SEQUENCE [LARGE SCALE GENOMIC DNA]</scope>
    <source>
        <strain evidence="7 8">EAF2021</strain>
    </source>
</reference>
<organism evidence="7 8">
    <name type="scientific">Tritrichomonas musculus</name>
    <dbReference type="NCBI Taxonomy" id="1915356"/>
    <lineage>
        <taxon>Eukaryota</taxon>
        <taxon>Metamonada</taxon>
        <taxon>Parabasalia</taxon>
        <taxon>Tritrichomonadida</taxon>
        <taxon>Tritrichomonadidae</taxon>
        <taxon>Tritrichomonas</taxon>
    </lineage>
</organism>
<evidence type="ECO:0000313" key="8">
    <source>
        <dbReference type="Proteomes" id="UP001470230"/>
    </source>
</evidence>
<dbReference type="PANTHER" id="PTHR24346">
    <property type="entry name" value="MAP/MICROTUBULE AFFINITY-REGULATING KINASE"/>
    <property type="match status" value="1"/>
</dbReference>
<evidence type="ECO:0000256" key="2">
    <source>
        <dbReference type="ARBA" id="ARBA00022679"/>
    </source>
</evidence>
<proteinExistence type="predicted"/>
<keyword evidence="4 7" id="KW-0418">Kinase</keyword>
<keyword evidence="5" id="KW-0067">ATP-binding</keyword>
<dbReference type="Gene3D" id="1.10.510.10">
    <property type="entry name" value="Transferase(Phosphotransferase) domain 1"/>
    <property type="match status" value="1"/>
</dbReference>
<keyword evidence="8" id="KW-1185">Reference proteome</keyword>
<dbReference type="PANTHER" id="PTHR24346:SF82">
    <property type="entry name" value="KP78A-RELATED"/>
    <property type="match status" value="1"/>
</dbReference>
<gene>
    <name evidence="7" type="ORF">M9Y10_006483</name>
</gene>
<name>A0ABR2JFF6_9EUKA</name>
<protein>
    <submittedName>
        <fullName evidence="7">Serine/threonine-protein kinase brsk1</fullName>
    </submittedName>
</protein>
<dbReference type="InterPro" id="IPR011009">
    <property type="entry name" value="Kinase-like_dom_sf"/>
</dbReference>
<keyword evidence="3" id="KW-0547">Nucleotide-binding</keyword>
<dbReference type="EMBL" id="JAPFFF010000012">
    <property type="protein sequence ID" value="KAK8876288.1"/>
    <property type="molecule type" value="Genomic_DNA"/>
</dbReference>
<evidence type="ECO:0000256" key="3">
    <source>
        <dbReference type="ARBA" id="ARBA00022741"/>
    </source>
</evidence>
<evidence type="ECO:0000256" key="1">
    <source>
        <dbReference type="ARBA" id="ARBA00022527"/>
    </source>
</evidence>
<evidence type="ECO:0000313" key="7">
    <source>
        <dbReference type="EMBL" id="KAK8876288.1"/>
    </source>
</evidence>
<dbReference type="Pfam" id="PF00069">
    <property type="entry name" value="Pkinase"/>
    <property type="match status" value="1"/>
</dbReference>
<dbReference type="GO" id="GO:0016301">
    <property type="term" value="F:kinase activity"/>
    <property type="evidence" value="ECO:0007669"/>
    <property type="project" value="UniProtKB-KW"/>
</dbReference>
<feature type="domain" description="Protein kinase" evidence="6">
    <location>
        <begin position="21"/>
        <end position="277"/>
    </location>
</feature>
<dbReference type="Proteomes" id="UP001470230">
    <property type="component" value="Unassembled WGS sequence"/>
</dbReference>
<evidence type="ECO:0000256" key="5">
    <source>
        <dbReference type="ARBA" id="ARBA00022840"/>
    </source>
</evidence>
<dbReference type="SMART" id="SM00220">
    <property type="entry name" value="S_TKc"/>
    <property type="match status" value="1"/>
</dbReference>
<dbReference type="SUPFAM" id="SSF56112">
    <property type="entry name" value="Protein kinase-like (PK-like)"/>
    <property type="match status" value="1"/>
</dbReference>
<dbReference type="InterPro" id="IPR000719">
    <property type="entry name" value="Prot_kinase_dom"/>
</dbReference>
<dbReference type="PROSITE" id="PS50011">
    <property type="entry name" value="PROTEIN_KINASE_DOM"/>
    <property type="match status" value="1"/>
</dbReference>
<accession>A0ABR2JFF6</accession>
<keyword evidence="1" id="KW-0723">Serine/threonine-protein kinase</keyword>
<comment type="caution">
    <text evidence="7">The sequence shown here is derived from an EMBL/GenBank/DDBJ whole genome shotgun (WGS) entry which is preliminary data.</text>
</comment>
<evidence type="ECO:0000259" key="6">
    <source>
        <dbReference type="PROSITE" id="PS50011"/>
    </source>
</evidence>
<dbReference type="InterPro" id="IPR008271">
    <property type="entry name" value="Ser/Thr_kinase_AS"/>
</dbReference>
<keyword evidence="2" id="KW-0808">Transferase</keyword>